<dbReference type="AlphaFoldDB" id="A0A916UAR3"/>
<dbReference type="EMBL" id="BMJH01000002">
    <property type="protein sequence ID" value="GGC65314.1"/>
    <property type="molecule type" value="Genomic_DNA"/>
</dbReference>
<dbReference type="PANTHER" id="PTHR43335:SF4">
    <property type="entry name" value="ABC TRANSPORTER, ATP-BINDING PROTEIN"/>
    <property type="match status" value="1"/>
</dbReference>
<evidence type="ECO:0000256" key="1">
    <source>
        <dbReference type="ARBA" id="ARBA00005417"/>
    </source>
</evidence>
<dbReference type="SUPFAM" id="SSF52540">
    <property type="entry name" value="P-loop containing nucleoside triphosphate hydrolases"/>
    <property type="match status" value="1"/>
</dbReference>
<dbReference type="Pfam" id="PF00005">
    <property type="entry name" value="ABC_tran"/>
    <property type="match status" value="1"/>
</dbReference>
<dbReference type="GO" id="GO:0005524">
    <property type="term" value="F:ATP binding"/>
    <property type="evidence" value="ECO:0007669"/>
    <property type="project" value="UniProtKB-KW"/>
</dbReference>
<dbReference type="InterPro" id="IPR003439">
    <property type="entry name" value="ABC_transporter-like_ATP-bd"/>
</dbReference>
<dbReference type="PROSITE" id="PS50893">
    <property type="entry name" value="ABC_TRANSPORTER_2"/>
    <property type="match status" value="1"/>
</dbReference>
<dbReference type="InterPro" id="IPR003593">
    <property type="entry name" value="AAA+_ATPase"/>
</dbReference>
<evidence type="ECO:0000256" key="4">
    <source>
        <dbReference type="ARBA" id="ARBA00022840"/>
    </source>
</evidence>
<evidence type="ECO:0000256" key="3">
    <source>
        <dbReference type="ARBA" id="ARBA00022741"/>
    </source>
</evidence>
<feature type="domain" description="ABC transporter" evidence="5">
    <location>
        <begin position="19"/>
        <end position="249"/>
    </location>
</feature>
<dbReference type="InterPro" id="IPR017871">
    <property type="entry name" value="ABC_transporter-like_CS"/>
</dbReference>
<evidence type="ECO:0000313" key="7">
    <source>
        <dbReference type="Proteomes" id="UP000641514"/>
    </source>
</evidence>
<dbReference type="Gene3D" id="3.40.50.300">
    <property type="entry name" value="P-loop containing nucleotide triphosphate hydrolases"/>
    <property type="match status" value="1"/>
</dbReference>
<reference evidence="6" key="1">
    <citation type="journal article" date="2014" name="Int. J. Syst. Evol. Microbiol.">
        <title>Complete genome sequence of Corynebacterium casei LMG S-19264T (=DSM 44701T), isolated from a smear-ripened cheese.</title>
        <authorList>
            <consortium name="US DOE Joint Genome Institute (JGI-PGF)"/>
            <person name="Walter F."/>
            <person name="Albersmeier A."/>
            <person name="Kalinowski J."/>
            <person name="Ruckert C."/>
        </authorList>
    </citation>
    <scope>NUCLEOTIDE SEQUENCE</scope>
    <source>
        <strain evidence="6">CGMCC 1.15478</strain>
    </source>
</reference>
<dbReference type="Proteomes" id="UP000641514">
    <property type="component" value="Unassembled WGS sequence"/>
</dbReference>
<comment type="similarity">
    <text evidence="1">Belongs to the ABC transporter superfamily.</text>
</comment>
<keyword evidence="7" id="KW-1185">Reference proteome</keyword>
<keyword evidence="2" id="KW-0813">Transport</keyword>
<dbReference type="PROSITE" id="PS00211">
    <property type="entry name" value="ABC_TRANSPORTER_1"/>
    <property type="match status" value="1"/>
</dbReference>
<gene>
    <name evidence="6" type="ORF">GCM10011410_17240</name>
</gene>
<reference evidence="6" key="2">
    <citation type="submission" date="2020-09" db="EMBL/GenBank/DDBJ databases">
        <authorList>
            <person name="Sun Q."/>
            <person name="Zhou Y."/>
        </authorList>
    </citation>
    <scope>NUCLEOTIDE SEQUENCE</scope>
    <source>
        <strain evidence="6">CGMCC 1.15478</strain>
    </source>
</reference>
<dbReference type="PANTHER" id="PTHR43335">
    <property type="entry name" value="ABC TRANSPORTER, ATP-BINDING PROTEIN"/>
    <property type="match status" value="1"/>
</dbReference>
<accession>A0A916UAR3</accession>
<keyword evidence="3" id="KW-0547">Nucleotide-binding</keyword>
<protein>
    <recommendedName>
        <fullName evidence="5">ABC transporter domain-containing protein</fullName>
    </recommendedName>
</protein>
<comment type="caution">
    <text evidence="6">The sequence shown here is derived from an EMBL/GenBank/DDBJ whole genome shotgun (WGS) entry which is preliminary data.</text>
</comment>
<sequence length="319" mass="33941">MGGIMTSTQSVFSAALYTAEFRSVSKSAADRPVLRDVSFGVGAGEVWGLLGPNGSGKSTLLRILAGLLRPDDGSAFLFGCRVRSGMAELARVRFAFESRGLLPHHTGLANLHLALRARGLKDTKEYANAIQRAAERSELGGALSNRVSTYSLGMRQRLALAIATLGDPNLIVLDEPTNGLDHEHVIALREHISKYARTGGAVLLTSHCLAEVSEMCTHIAMLRDGELVICGPIGTLTPPDTTVTVLTPNPDSVWRVLSAHPAVTHLRERSGGVTATVKGDSPVPVVRAATAMGVEVSHISVEDRVAAIYRHAMNEGGRR</sequence>
<dbReference type="InterPro" id="IPR027417">
    <property type="entry name" value="P-loop_NTPase"/>
</dbReference>
<keyword evidence="4" id="KW-0067">ATP-binding</keyword>
<name>A0A916UAR3_9ACTN</name>
<dbReference type="GO" id="GO:0016887">
    <property type="term" value="F:ATP hydrolysis activity"/>
    <property type="evidence" value="ECO:0007669"/>
    <property type="project" value="InterPro"/>
</dbReference>
<organism evidence="6 7">
    <name type="scientific">Hoyosella rhizosphaerae</name>
    <dbReference type="NCBI Taxonomy" id="1755582"/>
    <lineage>
        <taxon>Bacteria</taxon>
        <taxon>Bacillati</taxon>
        <taxon>Actinomycetota</taxon>
        <taxon>Actinomycetes</taxon>
        <taxon>Mycobacteriales</taxon>
        <taxon>Hoyosellaceae</taxon>
        <taxon>Hoyosella</taxon>
    </lineage>
</organism>
<proteinExistence type="inferred from homology"/>
<evidence type="ECO:0000313" key="6">
    <source>
        <dbReference type="EMBL" id="GGC65314.1"/>
    </source>
</evidence>
<dbReference type="SMART" id="SM00382">
    <property type="entry name" value="AAA"/>
    <property type="match status" value="1"/>
</dbReference>
<evidence type="ECO:0000259" key="5">
    <source>
        <dbReference type="PROSITE" id="PS50893"/>
    </source>
</evidence>
<evidence type="ECO:0000256" key="2">
    <source>
        <dbReference type="ARBA" id="ARBA00022448"/>
    </source>
</evidence>